<comment type="subcellular location">
    <subcellularLocation>
        <location evidence="1">Membrane</location>
        <topology evidence="1">Multi-pass membrane protein</topology>
    </subcellularLocation>
</comment>
<evidence type="ECO:0000256" key="5">
    <source>
        <dbReference type="SAM" id="Phobius"/>
    </source>
</evidence>
<keyword evidence="4 5" id="KW-0472">Membrane</keyword>
<dbReference type="Proteomes" id="UP000504617">
    <property type="component" value="Unplaced"/>
</dbReference>
<evidence type="ECO:0000256" key="3">
    <source>
        <dbReference type="ARBA" id="ARBA00022989"/>
    </source>
</evidence>
<keyword evidence="3 5" id="KW-1133">Transmembrane helix</keyword>
<proteinExistence type="predicted"/>
<dbReference type="Pfam" id="PF25992">
    <property type="entry name" value="Ig_TM7SF3_N"/>
    <property type="match status" value="1"/>
</dbReference>
<reference evidence="8" key="1">
    <citation type="submission" date="2025-08" db="UniProtKB">
        <authorList>
            <consortium name="RefSeq"/>
        </authorList>
    </citation>
    <scope>IDENTIFICATION</scope>
</reference>
<feature type="transmembrane region" description="Helical" evidence="5">
    <location>
        <begin position="192"/>
        <end position="211"/>
    </location>
</feature>
<dbReference type="KEGG" id="tsr:106538140"/>
<dbReference type="Pfam" id="PF13886">
    <property type="entry name" value="TM7S3_TM198"/>
    <property type="match status" value="1"/>
</dbReference>
<organism evidence="7 8">
    <name type="scientific">Thamnophis sirtalis</name>
    <dbReference type="NCBI Taxonomy" id="35019"/>
    <lineage>
        <taxon>Eukaryota</taxon>
        <taxon>Metazoa</taxon>
        <taxon>Chordata</taxon>
        <taxon>Craniata</taxon>
        <taxon>Vertebrata</taxon>
        <taxon>Euteleostomi</taxon>
        <taxon>Lepidosauria</taxon>
        <taxon>Squamata</taxon>
        <taxon>Bifurcata</taxon>
        <taxon>Unidentata</taxon>
        <taxon>Episquamata</taxon>
        <taxon>Toxicofera</taxon>
        <taxon>Serpentes</taxon>
        <taxon>Colubroidea</taxon>
        <taxon>Colubridae</taxon>
        <taxon>Natricinae</taxon>
        <taxon>Thamnophis</taxon>
    </lineage>
</organism>
<sequence>MRRMSEVQSIQAHGSKMMTLTSQDRTDLYFSSLPGQGVIYNVIVRDPKWNTSAAYVPVHTYACSLSALVNNCYTFRRLSTKIFFSNLACLGLFICFLGHRFWKTGLFFNGFIFTAFFFFIVITKTLAISYDATLGLTATAGIIGALLLVGSWWLFGLVIPCMLIVGAVLGALVSSSLFFTPVGDYRIFQDDAVFWVTFTCVALVIPVVFVCCPRVLNILTCAVVGSYTIVLVTACYIYTSLSYIGIDLLRRILNEDFNRTYTSVPFQPNDIILLAVWTMLALGGITVQLRRERHEAPFPPHPYRLWKRERERRVTNVLDPSHHVPPLRERILNQLSQIKDLFQKEQAAGERTPLLL</sequence>
<evidence type="ECO:0000256" key="4">
    <source>
        <dbReference type="ARBA" id="ARBA00023136"/>
    </source>
</evidence>
<evidence type="ECO:0000259" key="6">
    <source>
        <dbReference type="Pfam" id="PF13886"/>
    </source>
</evidence>
<name>A0A6I9WYL0_9SAUR</name>
<dbReference type="AlphaFoldDB" id="A0A6I9WYL0"/>
<keyword evidence="2 5" id="KW-0812">Transmembrane</keyword>
<dbReference type="GO" id="GO:0005886">
    <property type="term" value="C:plasma membrane"/>
    <property type="evidence" value="ECO:0007669"/>
    <property type="project" value="TreeGrafter"/>
</dbReference>
<feature type="transmembrane region" description="Helical" evidence="5">
    <location>
        <begin position="142"/>
        <end position="172"/>
    </location>
</feature>
<accession>A0A6I9WYL0</accession>
<evidence type="ECO:0000256" key="2">
    <source>
        <dbReference type="ARBA" id="ARBA00022692"/>
    </source>
</evidence>
<dbReference type="InterPro" id="IPR025256">
    <property type="entry name" value="TM7S3/TM198-like_dom"/>
</dbReference>
<gene>
    <name evidence="8" type="primary">TM7SF3</name>
</gene>
<dbReference type="GO" id="GO:0043069">
    <property type="term" value="P:negative regulation of programmed cell death"/>
    <property type="evidence" value="ECO:0007669"/>
    <property type="project" value="TreeGrafter"/>
</dbReference>
<protein>
    <submittedName>
        <fullName evidence="8">Transmembrane 7 superfamily member 3</fullName>
    </submittedName>
</protein>
<evidence type="ECO:0000313" key="8">
    <source>
        <dbReference type="RefSeq" id="XP_013908034.1"/>
    </source>
</evidence>
<feature type="transmembrane region" description="Helical" evidence="5">
    <location>
        <begin position="83"/>
        <end position="102"/>
    </location>
</feature>
<dbReference type="RefSeq" id="XP_013908034.1">
    <property type="nucleotide sequence ID" value="XM_014052559.1"/>
</dbReference>
<feature type="transmembrane region" description="Helical" evidence="5">
    <location>
        <begin position="218"/>
        <end position="239"/>
    </location>
</feature>
<dbReference type="InterPro" id="IPR042502">
    <property type="entry name" value="TM7SF3"/>
</dbReference>
<dbReference type="CTD" id="51768"/>
<evidence type="ECO:0000256" key="1">
    <source>
        <dbReference type="ARBA" id="ARBA00004141"/>
    </source>
</evidence>
<evidence type="ECO:0000313" key="7">
    <source>
        <dbReference type="Proteomes" id="UP000504617"/>
    </source>
</evidence>
<dbReference type="OrthoDB" id="5967337at2759"/>
<dbReference type="GeneID" id="106538140"/>
<dbReference type="PANTHER" id="PTHR15937">
    <property type="entry name" value="TRANSMEMBRANE 7 SUPERFAMILY MEMBER 3"/>
    <property type="match status" value="1"/>
</dbReference>
<dbReference type="PANTHER" id="PTHR15937:SF3">
    <property type="entry name" value="TRANSMEMBRANE 7 SUPERFAMILY MEMBER 3"/>
    <property type="match status" value="1"/>
</dbReference>
<feature type="domain" description="TM7S3/TM198-like" evidence="6">
    <location>
        <begin position="87"/>
        <end position="289"/>
    </location>
</feature>
<feature type="transmembrane region" description="Helical" evidence="5">
    <location>
        <begin position="271"/>
        <end position="289"/>
    </location>
</feature>
<keyword evidence="7" id="KW-1185">Reference proteome</keyword>
<feature type="transmembrane region" description="Helical" evidence="5">
    <location>
        <begin position="108"/>
        <end position="130"/>
    </location>
</feature>